<evidence type="ECO:0000259" key="2">
    <source>
        <dbReference type="Pfam" id="PF16270"/>
    </source>
</evidence>
<dbReference type="RefSeq" id="WP_074760355.1">
    <property type="nucleotide sequence ID" value="NZ_FNRF01000001.1"/>
</dbReference>
<evidence type="ECO:0000256" key="1">
    <source>
        <dbReference type="SAM" id="SignalP"/>
    </source>
</evidence>
<dbReference type="PROSITE" id="PS51257">
    <property type="entry name" value="PROKAR_LIPOPROTEIN"/>
    <property type="match status" value="1"/>
</dbReference>
<keyword evidence="1" id="KW-0732">Signal</keyword>
<dbReference type="InterPro" id="IPR032575">
    <property type="entry name" value="DUF4923"/>
</dbReference>
<sequence>MKKVMVGIAALTCIAMTSCGNMGQVLGAMTNGTGVVNAITSVIGLDKVKQQNLIATWKYAGPGCAFTSENLLAKAGGEVAAVQIEEKLLPYYQQVGLSDSNTYITFNEDGTFSSKIAGTPFNGKYTFDEATQKISLKGLLLSMNCYAKKEANGISILFEAKKLLTVLQTMSAMSGNKDLQTIGDLSKNYDGVRVGFDMKR</sequence>
<accession>A0A1H3YXH2</accession>
<dbReference type="Proteomes" id="UP000182257">
    <property type="component" value="Unassembled WGS sequence"/>
</dbReference>
<proteinExistence type="predicted"/>
<organism evidence="3 4">
    <name type="scientific">Xylanibacter ruminicola</name>
    <name type="common">Prevotella ruminicola</name>
    <dbReference type="NCBI Taxonomy" id="839"/>
    <lineage>
        <taxon>Bacteria</taxon>
        <taxon>Pseudomonadati</taxon>
        <taxon>Bacteroidota</taxon>
        <taxon>Bacteroidia</taxon>
        <taxon>Bacteroidales</taxon>
        <taxon>Prevotellaceae</taxon>
        <taxon>Xylanibacter</taxon>
    </lineage>
</organism>
<feature type="signal peptide" evidence="1">
    <location>
        <begin position="1"/>
        <end position="23"/>
    </location>
</feature>
<name>A0A1H3YXH2_XYLRU</name>
<feature type="domain" description="DUF4923" evidence="2">
    <location>
        <begin position="26"/>
        <end position="200"/>
    </location>
</feature>
<gene>
    <name evidence="3" type="ORF">SAMN05216462_0847</name>
</gene>
<evidence type="ECO:0000313" key="3">
    <source>
        <dbReference type="EMBL" id="SEA16235.1"/>
    </source>
</evidence>
<feature type="chain" id="PRO_5010370881" description="DUF4923 domain-containing protein" evidence="1">
    <location>
        <begin position="24"/>
        <end position="200"/>
    </location>
</feature>
<dbReference type="AlphaFoldDB" id="A0A1H3YXH2"/>
<dbReference type="OrthoDB" id="1001469at2"/>
<dbReference type="Pfam" id="PF16270">
    <property type="entry name" value="DUF4923"/>
    <property type="match status" value="1"/>
</dbReference>
<evidence type="ECO:0000313" key="4">
    <source>
        <dbReference type="Proteomes" id="UP000182257"/>
    </source>
</evidence>
<protein>
    <recommendedName>
        <fullName evidence="2">DUF4923 domain-containing protein</fullName>
    </recommendedName>
</protein>
<dbReference type="EMBL" id="FNRF01000001">
    <property type="protein sequence ID" value="SEA16235.1"/>
    <property type="molecule type" value="Genomic_DNA"/>
</dbReference>
<reference evidence="3 4" key="1">
    <citation type="submission" date="2016-10" db="EMBL/GenBank/DDBJ databases">
        <authorList>
            <person name="de Groot N.N."/>
        </authorList>
    </citation>
    <scope>NUCLEOTIDE SEQUENCE [LARGE SCALE GENOMIC DNA]</scope>
    <source>
        <strain evidence="3 4">D31d</strain>
    </source>
</reference>